<comment type="similarity">
    <text evidence="1">Belongs to the cytochrome P450 family.</text>
</comment>
<dbReference type="Gene3D" id="1.10.630.10">
    <property type="entry name" value="Cytochrome P450"/>
    <property type="match status" value="1"/>
</dbReference>
<comment type="caution">
    <text evidence="3">The sequence shown here is derived from an EMBL/GenBank/DDBJ whole genome shotgun (WGS) entry which is preliminary data.</text>
</comment>
<proteinExistence type="inferred from homology"/>
<dbReference type="Proteomes" id="UP000242146">
    <property type="component" value="Unassembled WGS sequence"/>
</dbReference>
<dbReference type="GO" id="GO:0005506">
    <property type="term" value="F:iron ion binding"/>
    <property type="evidence" value="ECO:0007669"/>
    <property type="project" value="InterPro"/>
</dbReference>
<dbReference type="SUPFAM" id="SSF48264">
    <property type="entry name" value="Cytochrome P450"/>
    <property type="match status" value="1"/>
</dbReference>
<evidence type="ECO:0000256" key="1">
    <source>
        <dbReference type="ARBA" id="ARBA00010617"/>
    </source>
</evidence>
<evidence type="ECO:0000313" key="3">
    <source>
        <dbReference type="EMBL" id="ORX55715.1"/>
    </source>
</evidence>
<accession>A0A1X2GK84</accession>
<evidence type="ECO:0000256" key="2">
    <source>
        <dbReference type="PIRSR" id="PIRSR602401-1"/>
    </source>
</evidence>
<dbReference type="InterPro" id="IPR002401">
    <property type="entry name" value="Cyt_P450_E_grp-I"/>
</dbReference>
<dbReference type="PRINTS" id="PR00463">
    <property type="entry name" value="EP450I"/>
</dbReference>
<keyword evidence="2" id="KW-0349">Heme</keyword>
<keyword evidence="2" id="KW-0479">Metal-binding</keyword>
<keyword evidence="4" id="KW-1185">Reference proteome</keyword>
<organism evidence="3 4">
    <name type="scientific">Hesseltinella vesiculosa</name>
    <dbReference type="NCBI Taxonomy" id="101127"/>
    <lineage>
        <taxon>Eukaryota</taxon>
        <taxon>Fungi</taxon>
        <taxon>Fungi incertae sedis</taxon>
        <taxon>Mucoromycota</taxon>
        <taxon>Mucoromycotina</taxon>
        <taxon>Mucoromycetes</taxon>
        <taxon>Mucorales</taxon>
        <taxon>Cunninghamellaceae</taxon>
        <taxon>Hesseltinella</taxon>
    </lineage>
</organism>
<dbReference type="PRINTS" id="PR00385">
    <property type="entry name" value="P450"/>
</dbReference>
<dbReference type="InterPro" id="IPR001128">
    <property type="entry name" value="Cyt_P450"/>
</dbReference>
<dbReference type="GO" id="GO:0016705">
    <property type="term" value="F:oxidoreductase activity, acting on paired donors, with incorporation or reduction of molecular oxygen"/>
    <property type="evidence" value="ECO:0007669"/>
    <property type="project" value="InterPro"/>
</dbReference>
<dbReference type="EMBL" id="MCGT01000011">
    <property type="protein sequence ID" value="ORX55715.1"/>
    <property type="molecule type" value="Genomic_DNA"/>
</dbReference>
<dbReference type="STRING" id="101127.A0A1X2GK84"/>
<comment type="cofactor">
    <cofactor evidence="2">
        <name>heme</name>
        <dbReference type="ChEBI" id="CHEBI:30413"/>
    </cofactor>
</comment>
<reference evidence="3 4" key="1">
    <citation type="submission" date="2016-07" db="EMBL/GenBank/DDBJ databases">
        <title>Pervasive Adenine N6-methylation of Active Genes in Fungi.</title>
        <authorList>
            <consortium name="DOE Joint Genome Institute"/>
            <person name="Mondo S.J."/>
            <person name="Dannebaum R.O."/>
            <person name="Kuo R.C."/>
            <person name="Labutti K."/>
            <person name="Haridas S."/>
            <person name="Kuo A."/>
            <person name="Salamov A."/>
            <person name="Ahrendt S.R."/>
            <person name="Lipzen A."/>
            <person name="Sullivan W."/>
            <person name="Andreopoulos W.B."/>
            <person name="Clum A."/>
            <person name="Lindquist E."/>
            <person name="Daum C."/>
            <person name="Ramamoorthy G.K."/>
            <person name="Gryganskyi A."/>
            <person name="Culley D."/>
            <person name="Magnuson J.K."/>
            <person name="James T.Y."/>
            <person name="O'Malley M.A."/>
            <person name="Stajich J.E."/>
            <person name="Spatafora J.W."/>
            <person name="Visel A."/>
            <person name="Grigoriev I.V."/>
        </authorList>
    </citation>
    <scope>NUCLEOTIDE SEQUENCE [LARGE SCALE GENOMIC DNA]</scope>
    <source>
        <strain evidence="3 4">NRRL 3301</strain>
    </source>
</reference>
<dbReference type="InterPro" id="IPR036396">
    <property type="entry name" value="Cyt_P450_sf"/>
</dbReference>
<evidence type="ECO:0000313" key="4">
    <source>
        <dbReference type="Proteomes" id="UP000242146"/>
    </source>
</evidence>
<dbReference type="InterPro" id="IPR050121">
    <property type="entry name" value="Cytochrome_P450_monoxygenase"/>
</dbReference>
<dbReference type="GO" id="GO:0020037">
    <property type="term" value="F:heme binding"/>
    <property type="evidence" value="ECO:0007669"/>
    <property type="project" value="InterPro"/>
</dbReference>
<dbReference type="PANTHER" id="PTHR24305:SF166">
    <property type="entry name" value="CYTOCHROME P450 12A4, MITOCHONDRIAL-RELATED"/>
    <property type="match status" value="1"/>
</dbReference>
<dbReference type="GO" id="GO:0004497">
    <property type="term" value="F:monooxygenase activity"/>
    <property type="evidence" value="ECO:0007669"/>
    <property type="project" value="InterPro"/>
</dbReference>
<feature type="binding site" description="axial binding residue" evidence="2">
    <location>
        <position position="346"/>
    </location>
    <ligand>
        <name>heme</name>
        <dbReference type="ChEBI" id="CHEBI:30413"/>
    </ligand>
    <ligandPart>
        <name>Fe</name>
        <dbReference type="ChEBI" id="CHEBI:18248"/>
    </ligandPart>
</feature>
<name>A0A1X2GK84_9FUNG</name>
<dbReference type="Pfam" id="PF00067">
    <property type="entry name" value="p450"/>
    <property type="match status" value="1"/>
</dbReference>
<dbReference type="PANTHER" id="PTHR24305">
    <property type="entry name" value="CYTOCHROME P450"/>
    <property type="match status" value="1"/>
</dbReference>
<sequence length="402" mass="46292">MFFDFIGTSNILMASGKEWKKHRRLVNPAFHRSMPVQMFGASGIEMIDMLKDKHPGASFTVDFHNLMERLTLDIIGRVGFDFEFNAVKDENSKWKLLYDATVKSIRTPLHVMLPVLDQKYRWLFPGRNAEYEVMRSFRNMLEQVIDHKRKLLDENKEHSVDENDRDLLTLMIEGEMRGEGSLTKEELLNDLAIFFVAGHETTSAALDSTIYWLCRHPDIQQKAREEINSILCPDGDDPHRDIIPTLDQIKEFVYVNRIMKESLRISGPVGSLVTPRVAQENLDFNGTFIPKGTLISVNLFDLHHNPQLWKDPYVFNPDRFIEGGEADANARNGFSWTPFANGTRICIGMNLSLAEQKVLLAMLLRRYEFSLPEGSIHAERFITTNNVVSSPIDLKITMKRRF</sequence>
<protein>
    <submittedName>
        <fullName evidence="3">Cytochrome P-450 cyp509A1</fullName>
    </submittedName>
</protein>
<dbReference type="OrthoDB" id="1470350at2759"/>
<keyword evidence="2" id="KW-0408">Iron</keyword>
<dbReference type="AlphaFoldDB" id="A0A1X2GK84"/>
<gene>
    <name evidence="3" type="ORF">DM01DRAFT_1335110</name>
</gene>